<evidence type="ECO:0000256" key="6">
    <source>
        <dbReference type="ARBA" id="ARBA00022552"/>
    </source>
</evidence>
<name>A0A222FII4_9GAMM</name>
<dbReference type="InterPro" id="IPR006700">
    <property type="entry name" value="RsmE"/>
</dbReference>
<evidence type="ECO:0000313" key="16">
    <source>
        <dbReference type="Proteomes" id="UP000202440"/>
    </source>
</evidence>
<comment type="function">
    <text evidence="10 12">Specifically methylates the N3 position of the uracil ring of uridine 1498 (m3U1498) in 16S rRNA. Acts on the fully assembled 30S ribosomal subunit.</text>
</comment>
<dbReference type="Proteomes" id="UP000202440">
    <property type="component" value="Chromosome"/>
</dbReference>
<proteinExistence type="inferred from homology"/>
<comment type="subcellular location">
    <subcellularLocation>
        <location evidence="1 12">Cytoplasm</location>
    </subcellularLocation>
</comment>
<protein>
    <recommendedName>
        <fullName evidence="4 12">Ribosomal RNA small subunit methyltransferase E</fullName>
        <ecNumber evidence="3 12">2.1.1.193</ecNumber>
    </recommendedName>
</protein>
<dbReference type="Pfam" id="PF04452">
    <property type="entry name" value="Methyltrans_RNA"/>
    <property type="match status" value="1"/>
</dbReference>
<dbReference type="KEGG" id="bsan:CHH28_06845"/>
<dbReference type="PANTHER" id="PTHR30027:SF3">
    <property type="entry name" value="16S RRNA (URACIL(1498)-N(3))-METHYLTRANSFERASE"/>
    <property type="match status" value="1"/>
</dbReference>
<organism evidence="15 16">
    <name type="scientific">Bacterioplanes sanyensis</name>
    <dbReference type="NCBI Taxonomy" id="1249553"/>
    <lineage>
        <taxon>Bacteria</taxon>
        <taxon>Pseudomonadati</taxon>
        <taxon>Pseudomonadota</taxon>
        <taxon>Gammaproteobacteria</taxon>
        <taxon>Oceanospirillales</taxon>
        <taxon>Oceanospirillaceae</taxon>
        <taxon>Bacterioplanes</taxon>
    </lineage>
</organism>
<dbReference type="GO" id="GO:0070042">
    <property type="term" value="F:rRNA (uridine-N3-)-methyltransferase activity"/>
    <property type="evidence" value="ECO:0007669"/>
    <property type="project" value="TreeGrafter"/>
</dbReference>
<evidence type="ECO:0000259" key="13">
    <source>
        <dbReference type="Pfam" id="PF04452"/>
    </source>
</evidence>
<keyword evidence="16" id="KW-1185">Reference proteome</keyword>
<feature type="domain" description="Ribosomal RNA small subunit methyltransferase E methyltransferase" evidence="13">
    <location>
        <begin position="76"/>
        <end position="235"/>
    </location>
</feature>
<evidence type="ECO:0000256" key="11">
    <source>
        <dbReference type="ARBA" id="ARBA00047944"/>
    </source>
</evidence>
<evidence type="ECO:0000256" key="7">
    <source>
        <dbReference type="ARBA" id="ARBA00022603"/>
    </source>
</evidence>
<dbReference type="NCBIfam" id="TIGR00046">
    <property type="entry name" value="RsmE family RNA methyltransferase"/>
    <property type="match status" value="1"/>
</dbReference>
<dbReference type="EMBL" id="CP022530">
    <property type="protein sequence ID" value="ASP38406.1"/>
    <property type="molecule type" value="Genomic_DNA"/>
</dbReference>
<dbReference type="Gene3D" id="3.40.1280.10">
    <property type="match status" value="1"/>
</dbReference>
<dbReference type="SUPFAM" id="SSF75217">
    <property type="entry name" value="alpha/beta knot"/>
    <property type="match status" value="1"/>
</dbReference>
<dbReference type="EC" id="2.1.1.193" evidence="3 12"/>
<dbReference type="InterPro" id="IPR046887">
    <property type="entry name" value="RsmE_PUA-like"/>
</dbReference>
<evidence type="ECO:0000256" key="3">
    <source>
        <dbReference type="ARBA" id="ARBA00012328"/>
    </source>
</evidence>
<evidence type="ECO:0000256" key="10">
    <source>
        <dbReference type="ARBA" id="ARBA00025699"/>
    </source>
</evidence>
<keyword evidence="6 12" id="KW-0698">rRNA processing</keyword>
<evidence type="ECO:0000259" key="14">
    <source>
        <dbReference type="Pfam" id="PF20260"/>
    </source>
</evidence>
<dbReference type="CDD" id="cd18084">
    <property type="entry name" value="RsmE-like"/>
    <property type="match status" value="1"/>
</dbReference>
<dbReference type="InterPro" id="IPR046886">
    <property type="entry name" value="RsmE_MTase_dom"/>
</dbReference>
<dbReference type="RefSeq" id="WP_094059600.1">
    <property type="nucleotide sequence ID" value="NZ_CP022530.1"/>
</dbReference>
<evidence type="ECO:0000256" key="4">
    <source>
        <dbReference type="ARBA" id="ARBA00013673"/>
    </source>
</evidence>
<keyword evidence="5 12" id="KW-0963">Cytoplasm</keyword>
<dbReference type="GO" id="GO:0070475">
    <property type="term" value="P:rRNA base methylation"/>
    <property type="evidence" value="ECO:0007669"/>
    <property type="project" value="TreeGrafter"/>
</dbReference>
<evidence type="ECO:0000256" key="12">
    <source>
        <dbReference type="PIRNR" id="PIRNR015601"/>
    </source>
</evidence>
<sequence length="241" mass="26605">MATPRIYHPEPFSINTVITLDDNAAAHLVRVLRLQNDAPILLFDGSGQEYAAKLTDVGKKTANAYVTHCSKTETASPLQLHLGQVISKGDRMDFTIQKATELGIHDITPLWSQRCDVKLNQGRLQKKCEHWQRVAISACEQSGRCQVPTIHAPQTLSDWLAQIQADCKLVLHPHNQSPLKEQAVPESVALLVGPEGGLSDDEVALCQQRQFNGLTLGPRILRTETAALTALAVLQYQWGDF</sequence>
<dbReference type="InterPro" id="IPR029028">
    <property type="entry name" value="Alpha/beta_knot_MTases"/>
</dbReference>
<evidence type="ECO:0000256" key="2">
    <source>
        <dbReference type="ARBA" id="ARBA00005528"/>
    </source>
</evidence>
<dbReference type="SUPFAM" id="SSF88697">
    <property type="entry name" value="PUA domain-like"/>
    <property type="match status" value="1"/>
</dbReference>
<accession>A0A222FII4</accession>
<reference evidence="15 16" key="1">
    <citation type="submission" date="2017-07" db="EMBL/GenBank/DDBJ databases">
        <title>Annotated genome sequence of Bacterioplanes sanyensis isolated from Red Sea.</title>
        <authorList>
            <person name="Rehman Z.U."/>
        </authorList>
    </citation>
    <scope>NUCLEOTIDE SEQUENCE [LARGE SCALE GENOMIC DNA]</scope>
    <source>
        <strain evidence="15 16">NV9</strain>
    </source>
</reference>
<feature type="domain" description="Ribosomal RNA small subunit methyltransferase E PUA-like" evidence="14">
    <location>
        <begin position="20"/>
        <end position="62"/>
    </location>
</feature>
<dbReference type="OrthoDB" id="9815641at2"/>
<evidence type="ECO:0000256" key="9">
    <source>
        <dbReference type="ARBA" id="ARBA00022691"/>
    </source>
</evidence>
<keyword evidence="8 12" id="KW-0808">Transferase</keyword>
<dbReference type="InterPro" id="IPR015947">
    <property type="entry name" value="PUA-like_sf"/>
</dbReference>
<keyword evidence="9 12" id="KW-0949">S-adenosyl-L-methionine</keyword>
<keyword evidence="7 12" id="KW-0489">Methyltransferase</keyword>
<evidence type="ECO:0000256" key="5">
    <source>
        <dbReference type="ARBA" id="ARBA00022490"/>
    </source>
</evidence>
<comment type="catalytic activity">
    <reaction evidence="11 12">
        <text>uridine(1498) in 16S rRNA + S-adenosyl-L-methionine = N(3)-methyluridine(1498) in 16S rRNA + S-adenosyl-L-homocysteine + H(+)</text>
        <dbReference type="Rhea" id="RHEA:42920"/>
        <dbReference type="Rhea" id="RHEA-COMP:10283"/>
        <dbReference type="Rhea" id="RHEA-COMP:10284"/>
        <dbReference type="ChEBI" id="CHEBI:15378"/>
        <dbReference type="ChEBI" id="CHEBI:57856"/>
        <dbReference type="ChEBI" id="CHEBI:59789"/>
        <dbReference type="ChEBI" id="CHEBI:65315"/>
        <dbReference type="ChEBI" id="CHEBI:74502"/>
        <dbReference type="EC" id="2.1.1.193"/>
    </reaction>
</comment>
<dbReference type="Pfam" id="PF20260">
    <property type="entry name" value="PUA_4"/>
    <property type="match status" value="1"/>
</dbReference>
<dbReference type="AlphaFoldDB" id="A0A222FII4"/>
<dbReference type="PANTHER" id="PTHR30027">
    <property type="entry name" value="RIBOSOMAL RNA SMALL SUBUNIT METHYLTRANSFERASE E"/>
    <property type="match status" value="1"/>
</dbReference>
<evidence type="ECO:0000256" key="8">
    <source>
        <dbReference type="ARBA" id="ARBA00022679"/>
    </source>
</evidence>
<evidence type="ECO:0000256" key="1">
    <source>
        <dbReference type="ARBA" id="ARBA00004496"/>
    </source>
</evidence>
<dbReference type="GO" id="GO:0005737">
    <property type="term" value="C:cytoplasm"/>
    <property type="evidence" value="ECO:0007669"/>
    <property type="project" value="UniProtKB-SubCell"/>
</dbReference>
<comment type="similarity">
    <text evidence="2 12">Belongs to the RNA methyltransferase RsmE family.</text>
</comment>
<dbReference type="PIRSF" id="PIRSF015601">
    <property type="entry name" value="MTase_slr0722"/>
    <property type="match status" value="1"/>
</dbReference>
<gene>
    <name evidence="15" type="ORF">CHH28_06845</name>
</gene>
<dbReference type="Gene3D" id="2.40.240.20">
    <property type="entry name" value="Hypothetical PUA domain-like, domain 1"/>
    <property type="match status" value="1"/>
</dbReference>
<evidence type="ECO:0000313" key="15">
    <source>
        <dbReference type="EMBL" id="ASP38406.1"/>
    </source>
</evidence>
<dbReference type="NCBIfam" id="NF008692">
    <property type="entry name" value="PRK11713.1-5"/>
    <property type="match status" value="1"/>
</dbReference>
<dbReference type="InterPro" id="IPR029026">
    <property type="entry name" value="tRNA_m1G_MTases_N"/>
</dbReference>